<keyword evidence="2" id="KW-1185">Reference proteome</keyword>
<proteinExistence type="predicted"/>
<dbReference type="HOGENOM" id="CLU_176958_0_1_3"/>
<accession>K9VWC6</accession>
<dbReference type="Proteomes" id="UP000010472">
    <property type="component" value="Chromosome"/>
</dbReference>
<dbReference type="PATRIC" id="fig|1173022.3.peg.1030"/>
<evidence type="ECO:0000313" key="2">
    <source>
        <dbReference type="Proteomes" id="UP000010472"/>
    </source>
</evidence>
<sequence length="75" mass="7958">MPSSNQNLPITNQVNTPGLSIPTEICLTFATGSFLIGILGLQTISKCLQSAGMASEEVFRGELLPILHFPNPSNS</sequence>
<name>K9VWC6_9CYAN</name>
<dbReference type="RefSeq" id="WP_015201986.1">
    <property type="nucleotide sequence ID" value="NC_019753.1"/>
</dbReference>
<protein>
    <submittedName>
        <fullName evidence="1">Uncharacterized protein</fullName>
    </submittedName>
</protein>
<dbReference type="AlphaFoldDB" id="K9VWC6"/>
<evidence type="ECO:0000313" key="1">
    <source>
        <dbReference type="EMBL" id="AFZ11864.1"/>
    </source>
</evidence>
<gene>
    <name evidence="1" type="ORF">Cri9333_0949</name>
</gene>
<dbReference type="OrthoDB" id="516277at2"/>
<dbReference type="EMBL" id="CP003620">
    <property type="protein sequence ID" value="AFZ11864.1"/>
    <property type="molecule type" value="Genomic_DNA"/>
</dbReference>
<reference evidence="1 2" key="1">
    <citation type="submission" date="2012-06" db="EMBL/GenBank/DDBJ databases">
        <title>Finished chromosome of genome of Crinalium epipsammum PCC 9333.</title>
        <authorList>
            <consortium name="US DOE Joint Genome Institute"/>
            <person name="Gugger M."/>
            <person name="Coursin T."/>
            <person name="Rippka R."/>
            <person name="Tandeau De Marsac N."/>
            <person name="Huntemann M."/>
            <person name="Wei C.-L."/>
            <person name="Han J."/>
            <person name="Detter J.C."/>
            <person name="Han C."/>
            <person name="Tapia R."/>
            <person name="Davenport K."/>
            <person name="Daligault H."/>
            <person name="Erkkila T."/>
            <person name="Gu W."/>
            <person name="Munk A.C.C."/>
            <person name="Teshima H."/>
            <person name="Xu Y."/>
            <person name="Chain P."/>
            <person name="Chen A."/>
            <person name="Krypides N."/>
            <person name="Mavromatis K."/>
            <person name="Markowitz V."/>
            <person name="Szeto E."/>
            <person name="Ivanova N."/>
            <person name="Mikhailova N."/>
            <person name="Ovchinnikova G."/>
            <person name="Pagani I."/>
            <person name="Pati A."/>
            <person name="Goodwin L."/>
            <person name="Peters L."/>
            <person name="Pitluck S."/>
            <person name="Woyke T."/>
            <person name="Kerfeld C."/>
        </authorList>
    </citation>
    <scope>NUCLEOTIDE SEQUENCE [LARGE SCALE GENOMIC DNA]</scope>
    <source>
        <strain evidence="1 2">PCC 9333</strain>
    </source>
</reference>
<organism evidence="1 2">
    <name type="scientific">Crinalium epipsammum PCC 9333</name>
    <dbReference type="NCBI Taxonomy" id="1173022"/>
    <lineage>
        <taxon>Bacteria</taxon>
        <taxon>Bacillati</taxon>
        <taxon>Cyanobacteriota</taxon>
        <taxon>Cyanophyceae</taxon>
        <taxon>Gomontiellales</taxon>
        <taxon>Gomontiellaceae</taxon>
        <taxon>Crinalium</taxon>
    </lineage>
</organism>
<dbReference type="KEGG" id="cep:Cri9333_0949"/>